<dbReference type="RefSeq" id="WP_094788045.1">
    <property type="nucleotide sequence ID" value="NZ_NDXW01000001.1"/>
</dbReference>
<feature type="site" description="Transition state stabilizer" evidence="7">
    <location>
        <position position="19"/>
    </location>
</feature>
<evidence type="ECO:0000256" key="3">
    <source>
        <dbReference type="ARBA" id="ARBA00009789"/>
    </source>
</evidence>
<name>A0A4P9VQY1_9GAMM</name>
<comment type="catalytic activity">
    <reaction evidence="1 7">
        <text>2-C-methyl-D-erythritol 4-phosphate + CTP + H(+) = 4-CDP-2-C-methyl-D-erythritol + diphosphate</text>
        <dbReference type="Rhea" id="RHEA:13429"/>
        <dbReference type="ChEBI" id="CHEBI:15378"/>
        <dbReference type="ChEBI" id="CHEBI:33019"/>
        <dbReference type="ChEBI" id="CHEBI:37563"/>
        <dbReference type="ChEBI" id="CHEBI:57823"/>
        <dbReference type="ChEBI" id="CHEBI:58262"/>
        <dbReference type="EC" id="2.7.7.60"/>
    </reaction>
</comment>
<evidence type="ECO:0000256" key="5">
    <source>
        <dbReference type="ARBA" id="ARBA00022695"/>
    </source>
</evidence>
<dbReference type="UniPathway" id="UPA00056">
    <property type="reaction ID" value="UER00093"/>
</dbReference>
<dbReference type="PANTHER" id="PTHR32125:SF4">
    <property type="entry name" value="2-C-METHYL-D-ERYTHRITOL 4-PHOSPHATE CYTIDYLYLTRANSFERASE, CHLOROPLASTIC"/>
    <property type="match status" value="1"/>
</dbReference>
<sequence>MQNSIQYWVIVPAAGVGKRMGQQCPKQYLQLGQYTILEHTLRRLLKFPLFTKIIVALADDDPYAEQLSIFDEPNIIKVVGGKERADSVLAGLNKLQTQASENDWVLVHDVVRPCIRHSDLQQLITTLSDHPVGGILGVPVVDTIKRTSEQGVIKQTVDRHLLWRAFTPQMFRFQLLFDSLQQALASDAKDITDEASAIEHAGFQPLMVEGAEDNIKITRPADLALAAFYLQQQGIPCE</sequence>
<keyword evidence="9" id="KW-1185">Reference proteome</keyword>
<dbReference type="AlphaFoldDB" id="A0A4P9VQY1"/>
<protein>
    <recommendedName>
        <fullName evidence="7">2-C-methyl-D-erythritol 4-phosphate cytidylyltransferase</fullName>
        <ecNumber evidence="7">2.7.7.60</ecNumber>
    </recommendedName>
    <alternativeName>
        <fullName evidence="7">4-diphosphocytidyl-2C-methyl-D-erythritol synthase</fullName>
    </alternativeName>
    <alternativeName>
        <fullName evidence="7">MEP cytidylyltransferase</fullName>
        <shortName evidence="7">MCT</shortName>
    </alternativeName>
</protein>
<dbReference type="CDD" id="cd02516">
    <property type="entry name" value="CDP-ME_synthetase"/>
    <property type="match status" value="1"/>
</dbReference>
<feature type="site" description="Positions MEP for the nucleophilic attack" evidence="7">
    <location>
        <position position="216"/>
    </location>
</feature>
<evidence type="ECO:0000256" key="6">
    <source>
        <dbReference type="ARBA" id="ARBA00023229"/>
    </source>
</evidence>
<comment type="pathway">
    <text evidence="2 7">Isoprenoid biosynthesis; isopentenyl diphosphate biosynthesis via DXP pathway; isopentenyl diphosphate from 1-deoxy-D-xylulose 5-phosphate: step 2/6.</text>
</comment>
<proteinExistence type="inferred from homology"/>
<dbReference type="PANTHER" id="PTHR32125">
    <property type="entry name" value="2-C-METHYL-D-ERYTHRITOL 4-PHOSPHATE CYTIDYLYLTRANSFERASE, CHLOROPLASTIC"/>
    <property type="match status" value="1"/>
</dbReference>
<comment type="caution">
    <text evidence="8">The sequence shown here is derived from an EMBL/GenBank/DDBJ whole genome shotgun (WGS) entry which is preliminary data.</text>
</comment>
<comment type="similarity">
    <text evidence="3 7">Belongs to the IspD/TarI cytidylyltransferase family. IspD subfamily.</text>
</comment>
<dbReference type="FunFam" id="3.90.550.10:FF:000003">
    <property type="entry name" value="2-C-methyl-D-erythritol 4-phosphate cytidylyltransferase"/>
    <property type="match status" value="1"/>
</dbReference>
<dbReference type="InterPro" id="IPR034683">
    <property type="entry name" value="IspD/TarI"/>
</dbReference>
<evidence type="ECO:0000256" key="2">
    <source>
        <dbReference type="ARBA" id="ARBA00004787"/>
    </source>
</evidence>
<dbReference type="PROSITE" id="PS01295">
    <property type="entry name" value="ISPD"/>
    <property type="match status" value="1"/>
</dbReference>
<dbReference type="GO" id="GO:0050518">
    <property type="term" value="F:2-C-methyl-D-erythritol 4-phosphate cytidylyltransferase activity"/>
    <property type="evidence" value="ECO:0007669"/>
    <property type="project" value="UniProtKB-UniRule"/>
</dbReference>
<dbReference type="InterPro" id="IPR050088">
    <property type="entry name" value="IspD/TarI_cytidylyltransf_bact"/>
</dbReference>
<dbReference type="Gene3D" id="3.90.550.10">
    <property type="entry name" value="Spore Coat Polysaccharide Biosynthesis Protein SpsA, Chain A"/>
    <property type="match status" value="1"/>
</dbReference>
<dbReference type="GO" id="GO:0019288">
    <property type="term" value="P:isopentenyl diphosphate biosynthetic process, methylerythritol 4-phosphate pathway"/>
    <property type="evidence" value="ECO:0007669"/>
    <property type="project" value="UniProtKB-UniRule"/>
</dbReference>
<accession>A0A4P9VQY1</accession>
<dbReference type="InterPro" id="IPR018294">
    <property type="entry name" value="ISPD_synthase_CS"/>
</dbReference>
<dbReference type="Pfam" id="PF01128">
    <property type="entry name" value="IspD"/>
    <property type="match status" value="1"/>
</dbReference>
<evidence type="ECO:0000313" key="8">
    <source>
        <dbReference type="EMBL" id="RDH45007.1"/>
    </source>
</evidence>
<dbReference type="InterPro" id="IPR029044">
    <property type="entry name" value="Nucleotide-diphossugar_trans"/>
</dbReference>
<keyword evidence="4 7" id="KW-0808">Transferase</keyword>
<comment type="function">
    <text evidence="7">Catalyzes the formation of 4-diphosphocytidyl-2-C-methyl-D-erythritol from CTP and 2-C-methyl-D-erythritol 4-phosphate (MEP).</text>
</comment>
<evidence type="ECO:0000256" key="4">
    <source>
        <dbReference type="ARBA" id="ARBA00022679"/>
    </source>
</evidence>
<keyword evidence="5 7" id="KW-0548">Nucleotidyltransferase</keyword>
<evidence type="ECO:0000256" key="7">
    <source>
        <dbReference type="HAMAP-Rule" id="MF_00108"/>
    </source>
</evidence>
<organism evidence="8 9">
    <name type="scientific">Zooshikella ganghwensis</name>
    <dbReference type="NCBI Taxonomy" id="202772"/>
    <lineage>
        <taxon>Bacteria</taxon>
        <taxon>Pseudomonadati</taxon>
        <taxon>Pseudomonadota</taxon>
        <taxon>Gammaproteobacteria</taxon>
        <taxon>Oceanospirillales</taxon>
        <taxon>Zooshikellaceae</taxon>
        <taxon>Zooshikella</taxon>
    </lineage>
</organism>
<reference evidence="8 9" key="1">
    <citation type="submission" date="2017-04" db="EMBL/GenBank/DDBJ databases">
        <title>Draft genome sequence of Zooshikella ganghwensis VG4 isolated from Red Sea sediments.</title>
        <authorList>
            <person name="Rehman Z."/>
            <person name="Alam I."/>
            <person name="Kamau A."/>
            <person name="Bajic V."/>
            <person name="Leiknes T."/>
        </authorList>
    </citation>
    <scope>NUCLEOTIDE SEQUENCE [LARGE SCALE GENOMIC DNA]</scope>
    <source>
        <strain evidence="8 9">VG4</strain>
    </source>
</reference>
<gene>
    <name evidence="7" type="primary">ispD</name>
    <name evidence="8" type="ORF">B9G39_17070</name>
</gene>
<evidence type="ECO:0000313" key="9">
    <source>
        <dbReference type="Proteomes" id="UP000257039"/>
    </source>
</evidence>
<dbReference type="SUPFAM" id="SSF53448">
    <property type="entry name" value="Nucleotide-diphospho-sugar transferases"/>
    <property type="match status" value="1"/>
</dbReference>
<keyword evidence="6 7" id="KW-0414">Isoprene biosynthesis</keyword>
<evidence type="ECO:0000256" key="1">
    <source>
        <dbReference type="ARBA" id="ARBA00001282"/>
    </source>
</evidence>
<dbReference type="Proteomes" id="UP000257039">
    <property type="component" value="Unassembled WGS sequence"/>
</dbReference>
<feature type="site" description="Transition state stabilizer" evidence="7">
    <location>
        <position position="26"/>
    </location>
</feature>
<dbReference type="EMBL" id="NDXW01000001">
    <property type="protein sequence ID" value="RDH45007.1"/>
    <property type="molecule type" value="Genomic_DNA"/>
</dbReference>
<dbReference type="HAMAP" id="MF_00108">
    <property type="entry name" value="IspD"/>
    <property type="match status" value="1"/>
</dbReference>
<feature type="site" description="Positions MEP for the nucleophilic attack" evidence="7">
    <location>
        <position position="159"/>
    </location>
</feature>
<dbReference type="NCBIfam" id="TIGR00453">
    <property type="entry name" value="ispD"/>
    <property type="match status" value="1"/>
</dbReference>
<dbReference type="EC" id="2.7.7.60" evidence="7"/>
<dbReference type="InterPro" id="IPR001228">
    <property type="entry name" value="IspD"/>
</dbReference>